<organism evidence="1 2">
    <name type="scientific">Novosphingobium organovorum</name>
    <dbReference type="NCBI Taxonomy" id="2930092"/>
    <lineage>
        <taxon>Bacteria</taxon>
        <taxon>Pseudomonadati</taxon>
        <taxon>Pseudomonadota</taxon>
        <taxon>Alphaproteobacteria</taxon>
        <taxon>Sphingomonadales</taxon>
        <taxon>Sphingomonadaceae</taxon>
        <taxon>Novosphingobium</taxon>
    </lineage>
</organism>
<proteinExistence type="predicted"/>
<name>A0ABT0BGV8_9SPHN</name>
<reference evidence="1" key="1">
    <citation type="submission" date="2022-03" db="EMBL/GenBank/DDBJ databases">
        <title>Identification of a novel bacterium isolated from mangrove sediments.</title>
        <authorList>
            <person name="Pan X."/>
        </authorList>
    </citation>
    <scope>NUCLEOTIDE SEQUENCE</scope>
    <source>
        <strain evidence="1">B1949</strain>
    </source>
</reference>
<keyword evidence="2" id="KW-1185">Reference proteome</keyword>
<gene>
    <name evidence="1" type="ORF">MTR62_15390</name>
</gene>
<evidence type="ECO:0000313" key="2">
    <source>
        <dbReference type="Proteomes" id="UP001162881"/>
    </source>
</evidence>
<accession>A0ABT0BGV8</accession>
<dbReference type="RefSeq" id="WP_244022519.1">
    <property type="nucleotide sequence ID" value="NZ_JALHLF010000075.1"/>
</dbReference>
<evidence type="ECO:0000313" key="1">
    <source>
        <dbReference type="EMBL" id="MCJ2184068.1"/>
    </source>
</evidence>
<sequence>MKTATKKAVFCQKVSDLLSAGASVAMISSPSLFFGLGGNLREHFEIGKRQGVFLLPGWPGVFSGGDTT</sequence>
<dbReference type="EMBL" id="JALHLF010000075">
    <property type="protein sequence ID" value="MCJ2184068.1"/>
    <property type="molecule type" value="Genomic_DNA"/>
</dbReference>
<dbReference type="Proteomes" id="UP001162881">
    <property type="component" value="Unassembled WGS sequence"/>
</dbReference>
<comment type="caution">
    <text evidence="1">The sequence shown here is derived from an EMBL/GenBank/DDBJ whole genome shotgun (WGS) entry which is preliminary data.</text>
</comment>
<protein>
    <submittedName>
        <fullName evidence="1">Uncharacterized protein</fullName>
    </submittedName>
</protein>